<name>A0A4Y7PFE0_9AGAM</name>
<gene>
    <name evidence="1" type="ORF">BD410DRAFT_846863</name>
</gene>
<accession>A0A4Y7PFE0</accession>
<dbReference type="Proteomes" id="UP000294933">
    <property type="component" value="Unassembled WGS sequence"/>
</dbReference>
<dbReference type="OrthoDB" id="3049138at2759"/>
<sequence>MTDADETLGWNASLARPFLESFESMYLQHQKNETLDEFWTMITEKWKAKFGNALFERESHHKNPAGLKKIKIFFRNLSKRVNSSATKPGSRPEFSLTARKKLQSTQAYSKLYYASKIKPTLEADYNAYREKQRAKGEPVMRKFVFMNDMVKKSYLKETDEVKAEVEAYRLQAKDGEISEYLEQLQKE</sequence>
<proteinExistence type="predicted"/>
<evidence type="ECO:0000313" key="2">
    <source>
        <dbReference type="Proteomes" id="UP000294933"/>
    </source>
</evidence>
<reference evidence="1 2" key="1">
    <citation type="submission" date="2018-06" db="EMBL/GenBank/DDBJ databases">
        <title>A transcriptomic atlas of mushroom development highlights an independent origin of complex multicellularity.</title>
        <authorList>
            <consortium name="DOE Joint Genome Institute"/>
            <person name="Krizsan K."/>
            <person name="Almasi E."/>
            <person name="Merenyi Z."/>
            <person name="Sahu N."/>
            <person name="Viragh M."/>
            <person name="Koszo T."/>
            <person name="Mondo S."/>
            <person name="Kiss B."/>
            <person name="Balint B."/>
            <person name="Kues U."/>
            <person name="Barry K."/>
            <person name="Hegedus J.C."/>
            <person name="Henrissat B."/>
            <person name="Johnson J."/>
            <person name="Lipzen A."/>
            <person name="Ohm R."/>
            <person name="Nagy I."/>
            <person name="Pangilinan J."/>
            <person name="Yan J."/>
            <person name="Xiong Y."/>
            <person name="Grigoriev I.V."/>
            <person name="Hibbett D.S."/>
            <person name="Nagy L.G."/>
        </authorList>
    </citation>
    <scope>NUCLEOTIDE SEQUENCE [LARGE SCALE GENOMIC DNA]</scope>
    <source>
        <strain evidence="1 2">SZMC22713</strain>
    </source>
</reference>
<dbReference type="AlphaFoldDB" id="A0A4Y7PFE0"/>
<organism evidence="1 2">
    <name type="scientific">Rickenella mellea</name>
    <dbReference type="NCBI Taxonomy" id="50990"/>
    <lineage>
        <taxon>Eukaryota</taxon>
        <taxon>Fungi</taxon>
        <taxon>Dikarya</taxon>
        <taxon>Basidiomycota</taxon>
        <taxon>Agaricomycotina</taxon>
        <taxon>Agaricomycetes</taxon>
        <taxon>Hymenochaetales</taxon>
        <taxon>Rickenellaceae</taxon>
        <taxon>Rickenella</taxon>
    </lineage>
</organism>
<evidence type="ECO:0000313" key="1">
    <source>
        <dbReference type="EMBL" id="TDL13522.1"/>
    </source>
</evidence>
<keyword evidence="2" id="KW-1185">Reference proteome</keyword>
<feature type="non-terminal residue" evidence="1">
    <location>
        <position position="187"/>
    </location>
</feature>
<dbReference type="VEuPathDB" id="FungiDB:BD410DRAFT_846863"/>
<dbReference type="EMBL" id="ML170567">
    <property type="protein sequence ID" value="TDL13522.1"/>
    <property type="molecule type" value="Genomic_DNA"/>
</dbReference>
<protein>
    <submittedName>
        <fullName evidence="1">Uncharacterized protein</fullName>
    </submittedName>
</protein>